<protein>
    <submittedName>
        <fullName evidence="1">Uncharacterized protein</fullName>
    </submittedName>
</protein>
<name>A0ABT6H7L0_9BACI</name>
<evidence type="ECO:0000313" key="2">
    <source>
        <dbReference type="Proteomes" id="UP001218246"/>
    </source>
</evidence>
<comment type="caution">
    <text evidence="1">The sequence shown here is derived from an EMBL/GenBank/DDBJ whole genome shotgun (WGS) entry which is preliminary data.</text>
</comment>
<evidence type="ECO:0000313" key="1">
    <source>
        <dbReference type="EMBL" id="MDG5755324.1"/>
    </source>
</evidence>
<dbReference type="EMBL" id="JARULN010000024">
    <property type="protein sequence ID" value="MDG5755324.1"/>
    <property type="molecule type" value="Genomic_DNA"/>
</dbReference>
<organism evidence="1 2">
    <name type="scientific">Ectobacillus antri</name>
    <dbReference type="NCBI Taxonomy" id="2486280"/>
    <lineage>
        <taxon>Bacteria</taxon>
        <taxon>Bacillati</taxon>
        <taxon>Bacillota</taxon>
        <taxon>Bacilli</taxon>
        <taxon>Bacillales</taxon>
        <taxon>Bacillaceae</taxon>
        <taxon>Ectobacillus</taxon>
    </lineage>
</organism>
<gene>
    <name evidence="1" type="ORF">P6P90_15590</name>
</gene>
<proteinExistence type="predicted"/>
<dbReference type="Proteomes" id="UP001218246">
    <property type="component" value="Unassembled WGS sequence"/>
</dbReference>
<dbReference type="RefSeq" id="WP_124565424.1">
    <property type="nucleotide sequence ID" value="NZ_JARRRY010000022.1"/>
</dbReference>
<sequence>MTINHAGRLGKDYFLSYMKLVMHARQYSAEEAKQYVFQNMFGMDSKSLGPVSYRSFLEAYQELLQCV</sequence>
<accession>A0ABT6H7L0</accession>
<keyword evidence="2" id="KW-1185">Reference proteome</keyword>
<reference evidence="1 2" key="1">
    <citation type="submission" date="2023-04" db="EMBL/GenBank/DDBJ databases">
        <title>Ectobacillus antri isolated from activated sludge.</title>
        <authorList>
            <person name="Yan P."/>
            <person name="Liu X."/>
        </authorList>
    </citation>
    <scope>NUCLEOTIDE SEQUENCE [LARGE SCALE GENOMIC DNA]</scope>
    <source>
        <strain evidence="1 2">C18H</strain>
    </source>
</reference>